<protein>
    <submittedName>
        <fullName evidence="1">Uncharacterized protein</fullName>
    </submittedName>
</protein>
<organism evidence="1 2">
    <name type="scientific">Porites evermanni</name>
    <dbReference type="NCBI Taxonomy" id="104178"/>
    <lineage>
        <taxon>Eukaryota</taxon>
        <taxon>Metazoa</taxon>
        <taxon>Cnidaria</taxon>
        <taxon>Anthozoa</taxon>
        <taxon>Hexacorallia</taxon>
        <taxon>Scleractinia</taxon>
        <taxon>Fungiina</taxon>
        <taxon>Poritidae</taxon>
        <taxon>Porites</taxon>
    </lineage>
</organism>
<comment type="caution">
    <text evidence="1">The sequence shown here is derived from an EMBL/GenBank/DDBJ whole genome shotgun (WGS) entry which is preliminary data.</text>
</comment>
<accession>A0ABN8RT29</accession>
<sequence length="52" mass="5967">ESDEQAWKRCFRCGFDILWFGNKVGEGQFRGKAVPTYVYPECIKSSISTMIS</sequence>
<evidence type="ECO:0000313" key="2">
    <source>
        <dbReference type="Proteomes" id="UP001159427"/>
    </source>
</evidence>
<keyword evidence="2" id="KW-1185">Reference proteome</keyword>
<reference evidence="1 2" key="1">
    <citation type="submission" date="2022-05" db="EMBL/GenBank/DDBJ databases">
        <authorList>
            <consortium name="Genoscope - CEA"/>
            <person name="William W."/>
        </authorList>
    </citation>
    <scope>NUCLEOTIDE SEQUENCE [LARGE SCALE GENOMIC DNA]</scope>
</reference>
<gene>
    <name evidence="1" type="ORF">PEVE_00014310</name>
</gene>
<feature type="non-terminal residue" evidence="1">
    <location>
        <position position="1"/>
    </location>
</feature>
<dbReference type="EMBL" id="CALNXI010002078">
    <property type="protein sequence ID" value="CAH3182641.1"/>
    <property type="molecule type" value="Genomic_DNA"/>
</dbReference>
<evidence type="ECO:0000313" key="1">
    <source>
        <dbReference type="EMBL" id="CAH3182641.1"/>
    </source>
</evidence>
<dbReference type="Proteomes" id="UP001159427">
    <property type="component" value="Unassembled WGS sequence"/>
</dbReference>
<name>A0ABN8RT29_9CNID</name>
<proteinExistence type="predicted"/>